<evidence type="ECO:0000256" key="2">
    <source>
        <dbReference type="ARBA" id="ARBA00022801"/>
    </source>
</evidence>
<organism evidence="7 8">
    <name type="scientific">Pseudonocardia abyssalis</name>
    <dbReference type="NCBI Taxonomy" id="2792008"/>
    <lineage>
        <taxon>Bacteria</taxon>
        <taxon>Bacillati</taxon>
        <taxon>Actinomycetota</taxon>
        <taxon>Actinomycetes</taxon>
        <taxon>Pseudonocardiales</taxon>
        <taxon>Pseudonocardiaceae</taxon>
        <taxon>Pseudonocardia</taxon>
    </lineage>
</organism>
<dbReference type="Pfam" id="PF00082">
    <property type="entry name" value="Peptidase_S8"/>
    <property type="match status" value="1"/>
</dbReference>
<dbReference type="InterPro" id="IPR000209">
    <property type="entry name" value="Peptidase_S8/S53_dom"/>
</dbReference>
<proteinExistence type="inferred from homology"/>
<feature type="domain" description="Peptidase S8/S53" evidence="6">
    <location>
        <begin position="179"/>
        <end position="420"/>
    </location>
</feature>
<keyword evidence="2 4" id="KW-0378">Hydrolase</keyword>
<keyword evidence="1 4" id="KW-0645">Protease</keyword>
<dbReference type="InterPro" id="IPR050131">
    <property type="entry name" value="Peptidase_S8_subtilisin-like"/>
</dbReference>
<comment type="caution">
    <text evidence="7">The sequence shown here is derived from an EMBL/GenBank/DDBJ whole genome shotgun (WGS) entry which is preliminary data.</text>
</comment>
<evidence type="ECO:0000313" key="7">
    <source>
        <dbReference type="EMBL" id="MBW0136979.1"/>
    </source>
</evidence>
<feature type="region of interest" description="Disordered" evidence="5">
    <location>
        <begin position="1"/>
        <end position="41"/>
    </location>
</feature>
<dbReference type="PROSITE" id="PS00138">
    <property type="entry name" value="SUBTILASE_SER"/>
    <property type="match status" value="1"/>
</dbReference>
<keyword evidence="3 4" id="KW-0720">Serine protease</keyword>
<dbReference type="Proteomes" id="UP000694287">
    <property type="component" value="Unassembled WGS sequence"/>
</dbReference>
<dbReference type="PANTHER" id="PTHR43806:SF66">
    <property type="entry name" value="SERIN ENDOPEPTIDASE"/>
    <property type="match status" value="1"/>
</dbReference>
<evidence type="ECO:0000259" key="6">
    <source>
        <dbReference type="Pfam" id="PF00082"/>
    </source>
</evidence>
<feature type="active site" description="Charge relay system" evidence="4">
    <location>
        <position position="184"/>
    </location>
</feature>
<evidence type="ECO:0000256" key="5">
    <source>
        <dbReference type="SAM" id="MobiDB-lite"/>
    </source>
</evidence>
<feature type="active site" description="Charge relay system" evidence="4">
    <location>
        <position position="224"/>
    </location>
</feature>
<name>A0ABS6UZ26_9PSEU</name>
<evidence type="ECO:0000256" key="3">
    <source>
        <dbReference type="ARBA" id="ARBA00022825"/>
    </source>
</evidence>
<sequence>MSPKMPFGEKDYPDRRTPEQRDREQAETRKQVRTLARRAADDPARRRLVERLRDRRAGDSDALQIELVRRVGGPDVVAASQRLLIHVDDLPAAESALAERGIVETARGGNIVLLQVPGSASGDGIAGLAEELRKGGADVALDLVVPLGGWVKGEGGPEPTAGRRAFPAVRIAQVTDPPFVAVLDTGISNAGRTDGYLGAEIVPADVDPLDVFPQFGLLDGDAGHGSMVVGIVQQVAPTTRVGSYRVADTDGVTSSFDLAQAMRLAAADGARIMNLSLGTGSEDGRPPPALLDVVTELLGTRPELLIVCAAGNDGSTNPIWPAAFAATHSNVVAVAALQADGADARWSTHGPWVTCSTIGQGVASTYVVGKEDGDLIGDPAPDCYEGPDPWAVWTGTSFAAPQIAGAIARICSETGLTPPKALDELKSRATPAAVPSTGYGWTVEILPGT</sequence>
<keyword evidence="8" id="KW-1185">Reference proteome</keyword>
<evidence type="ECO:0000313" key="8">
    <source>
        <dbReference type="Proteomes" id="UP000694287"/>
    </source>
</evidence>
<dbReference type="CDD" id="cd00306">
    <property type="entry name" value="Peptidases_S8_S53"/>
    <property type="match status" value="1"/>
</dbReference>
<dbReference type="InterPro" id="IPR023828">
    <property type="entry name" value="Peptidase_S8_Ser-AS"/>
</dbReference>
<feature type="active site" description="Charge relay system" evidence="4">
    <location>
        <position position="397"/>
    </location>
</feature>
<evidence type="ECO:0000256" key="4">
    <source>
        <dbReference type="PROSITE-ProRule" id="PRU01240"/>
    </source>
</evidence>
<dbReference type="EMBL" id="JADQDK010000001">
    <property type="protein sequence ID" value="MBW0136979.1"/>
    <property type="molecule type" value="Genomic_DNA"/>
</dbReference>
<dbReference type="PROSITE" id="PS51892">
    <property type="entry name" value="SUBTILASE"/>
    <property type="match status" value="1"/>
</dbReference>
<dbReference type="RefSeq" id="WP_218600941.1">
    <property type="nucleotide sequence ID" value="NZ_JADQDJ010000006.1"/>
</dbReference>
<gene>
    <name evidence="7" type="ORF">I4I81_22320</name>
</gene>
<accession>A0ABS6UZ26</accession>
<protein>
    <submittedName>
        <fullName evidence="7">S8 family peptidase</fullName>
    </submittedName>
</protein>
<evidence type="ECO:0000256" key="1">
    <source>
        <dbReference type="ARBA" id="ARBA00022670"/>
    </source>
</evidence>
<comment type="similarity">
    <text evidence="4">Belongs to the peptidase S8 family.</text>
</comment>
<dbReference type="PANTHER" id="PTHR43806">
    <property type="entry name" value="PEPTIDASE S8"/>
    <property type="match status" value="1"/>
</dbReference>
<reference evidence="7 8" key="1">
    <citation type="submission" date="2020-11" db="EMBL/GenBank/DDBJ databases">
        <title>Pseudonocardia abyssalis sp. nov. and Pseudonocardia oceani sp. nov., description and phylogenomic analysis of two novel actinomycetes isolated from the deep Southern Ocean.</title>
        <authorList>
            <person name="Parra J."/>
        </authorList>
    </citation>
    <scope>NUCLEOTIDE SEQUENCE [LARGE SCALE GENOMIC DNA]</scope>
    <source>
        <strain evidence="7 8">KRD-168</strain>
    </source>
</reference>
<feature type="compositionally biased region" description="Basic and acidic residues" evidence="5">
    <location>
        <begin position="7"/>
        <end position="30"/>
    </location>
</feature>